<dbReference type="RefSeq" id="WP_169399997.1">
    <property type="nucleotide sequence ID" value="NZ_BAAAJH010000025.1"/>
</dbReference>
<reference evidence="1 2" key="1">
    <citation type="submission" date="2020-04" db="EMBL/GenBank/DDBJ databases">
        <authorList>
            <person name="Klaysubun C."/>
            <person name="Duangmal K."/>
            <person name="Lipun K."/>
        </authorList>
    </citation>
    <scope>NUCLEOTIDE SEQUENCE [LARGE SCALE GENOMIC DNA]</scope>
    <source>
        <strain evidence="1 2">JCM 11839</strain>
    </source>
</reference>
<name>A0ABX1RNJ6_9PSEU</name>
<protein>
    <submittedName>
        <fullName evidence="1">Uncharacterized protein</fullName>
    </submittedName>
</protein>
<evidence type="ECO:0000313" key="1">
    <source>
        <dbReference type="EMBL" id="NMH81977.1"/>
    </source>
</evidence>
<gene>
    <name evidence="1" type="ORF">HF577_33430</name>
</gene>
<accession>A0ABX1RNJ6</accession>
<sequence length="47" mass="4477">MPSTCPPRRLLRSAVAVGTATVLGTGGHVLAGGSVSTGMVVAALVTG</sequence>
<comment type="caution">
    <text evidence="1">The sequence shown here is derived from an EMBL/GenBank/DDBJ whole genome shotgun (WGS) entry which is preliminary data.</text>
</comment>
<proteinExistence type="predicted"/>
<organism evidence="1 2">
    <name type="scientific">Pseudonocardia xinjiangensis</name>
    <dbReference type="NCBI Taxonomy" id="75289"/>
    <lineage>
        <taxon>Bacteria</taxon>
        <taxon>Bacillati</taxon>
        <taxon>Actinomycetota</taxon>
        <taxon>Actinomycetes</taxon>
        <taxon>Pseudonocardiales</taxon>
        <taxon>Pseudonocardiaceae</taxon>
        <taxon>Pseudonocardia</taxon>
    </lineage>
</organism>
<dbReference type="Proteomes" id="UP001296706">
    <property type="component" value="Unassembled WGS sequence"/>
</dbReference>
<keyword evidence="2" id="KW-1185">Reference proteome</keyword>
<evidence type="ECO:0000313" key="2">
    <source>
        <dbReference type="Proteomes" id="UP001296706"/>
    </source>
</evidence>
<dbReference type="EMBL" id="JAAXKY010000186">
    <property type="protein sequence ID" value="NMH81977.1"/>
    <property type="molecule type" value="Genomic_DNA"/>
</dbReference>